<dbReference type="Gene3D" id="3.90.199.10">
    <property type="entry name" value="Topoisomerase II, domain 5"/>
    <property type="match status" value="1"/>
</dbReference>
<sequence>MVSDSNLPLQSGNNANIKSSKTIEETYQKKTQLEHILLRPDTYIGSIEQHAQKLWVYENEEMIHREIKYVPGLYKIFDEILVNAADNKQRDSSMDSLKVVIDVEQNLISVYNNGDGVPVEIHQEEKVYVPELIFGHLLTSSNYDDNVKKTTGGRNGYGAKLTNIFSTEFVIETADGKRQKKYKQVFRNNMGTKTAPVITKCKEGENWTKVTFKPDLAKFNMTRLEVDVVALMRKRVFDLAGCLGKTVKVELNGKRIPVKSFLDYVNLYLSAASKTKTEPLPRIPEKVNARWEVCVSISEGQFQQVSFVNGIATIKGGTHVDYVTNQISNYVMNAINKKNKNANIKAHNVKNHLWVFVNALIDNPAFDSQTKETLTLRQSSFGSKCELSEDFLKKVAKSGIVDSLLQWAEFKHNKDLKKTDGTKAGSIRGIPKLDDANDAGGRNSEKCTLILTEGDSAKSLALAGLSVVGRNHYGVYPLRGKLLNVREASHKQLMENAEIQNLKRILGLQQNKEYTDVKSLRYGHLMIMTDQDHDGSHIKGLLINFIHSFWPSLLKVKSFMVEFITPIVKASRMVNKKKEEIPFYSMPEYQAWKESLGGNTKGWTIKYYKGLGTSTAAEGKDYFKEIDKHKKEFVWEGDQDGDSIELAFSKKKIEARKNWLRQFEPGTHLDHNEKLVNYSDFINKELILFSMADLQRSIPSVVDGLKPGQRKILFCAFKRNFVKEAKVSQFSGYVSEHSAYHHGEQSLMSTIIGMAQDFVGSNNINVLRPNGQFGTRNQGGKDAASARYIFTSLSPITRYLFPKEDDGLLDYLNEDGQSIEPSWYVPIIPMVLVNGSEGIGTGWSSFIPNYNPRDIVANVRHLLNDEQMEPMHPWYRGFKGTIERTASKESGVTYTITGFIEEVNETTLKIKELPIRRWTQDYKEFLESIITSNDSFIKEFKQFSDDKTVDFEIIMTEENMVSAKQDGLLKKFKLTTMVSTSNMHLFDSRGVIKKYDTPEQILEEFFHLRLEFYVKRRKHVLDTLELELLKMDNKVRFILDVVKGDIIVNNRKRADLFLELKEKGFTPFPKKKKVVEIAVAGDIDGEEPEDNSEASPAAIESDYDYLLSMAIGTLTLEKVRDLISDKDKLEHEVEYWRQSTPKTLWLKDLDELEKQLDEQDKADREAEEQHGHDRAKNGVCKKAAGRQATKNTRKPNKKDQAVTETSDIAPSSMETDNAPAAVVKPKGRGVARKAKKDDSDDEDDDFDIPDLRERLAKHNIDSSPDNSATMETEVAQEPAGKKQPTKRAPATKKNTAVSVTEISESIGEINISDEDVEVAAPAKKGGRKPAANSKAGKPPARKRGPAAPKQQQQKLLTQMLMPAASSVAENSVISPEKKVRKMRASPFNKKSGSVLVKATGTSLLSSMAEIDSDEDEEVAVVVEPRARLQRANRAKTTYVVSDSETEEETGTEDSDFEEDEV</sequence>
<dbReference type="GO" id="GO:0006265">
    <property type="term" value="P:DNA topological change"/>
    <property type="evidence" value="ECO:0007669"/>
    <property type="project" value="UniProtKB-UniRule"/>
</dbReference>
<dbReference type="InterPro" id="IPR020568">
    <property type="entry name" value="Ribosomal_Su5_D2-typ_SF"/>
</dbReference>
<dbReference type="InterPro" id="IPR013760">
    <property type="entry name" value="Topo_IIA-like_dom_sf"/>
</dbReference>
<comment type="caution">
    <text evidence="17">The sequence shown here is derived from an EMBL/GenBank/DDBJ whole genome shotgun (WGS) entry which is preliminary data.</text>
</comment>
<evidence type="ECO:0000256" key="2">
    <source>
        <dbReference type="ARBA" id="ARBA00001913"/>
    </source>
</evidence>
<dbReference type="Gene3D" id="3.40.50.670">
    <property type="match status" value="1"/>
</dbReference>
<dbReference type="OrthoDB" id="276498at2759"/>
<feature type="domain" description="Topo IIA-type catalytic" evidence="16">
    <location>
        <begin position="698"/>
        <end position="1149"/>
    </location>
</feature>
<dbReference type="GO" id="GO:0000819">
    <property type="term" value="P:sister chromatid segregation"/>
    <property type="evidence" value="ECO:0007669"/>
    <property type="project" value="TreeGrafter"/>
</dbReference>
<evidence type="ECO:0000256" key="9">
    <source>
        <dbReference type="ARBA" id="ARBA00023029"/>
    </source>
</evidence>
<comment type="cofactor">
    <cofactor evidence="2">
        <name>Ca(2+)</name>
        <dbReference type="ChEBI" id="CHEBI:29108"/>
    </cofactor>
</comment>
<keyword evidence="5" id="KW-0479">Metal-binding</keyword>
<dbReference type="InterPro" id="IPR003594">
    <property type="entry name" value="HATPase_dom"/>
</dbReference>
<feature type="active site" description="O-(5'-phospho-DNA)-tyrosine intermediate" evidence="12">
    <location>
        <position position="788"/>
    </location>
</feature>
<dbReference type="InterPro" id="IPR013758">
    <property type="entry name" value="Topo_IIA_A/C_ab"/>
</dbReference>
<dbReference type="InterPro" id="IPR034157">
    <property type="entry name" value="TOPRIM_TopoII"/>
</dbReference>
<feature type="compositionally biased region" description="Polar residues" evidence="14">
    <location>
        <begin position="1202"/>
        <end position="1215"/>
    </location>
</feature>
<feature type="compositionally biased region" description="Acidic residues" evidence="14">
    <location>
        <begin position="1239"/>
        <end position="1248"/>
    </location>
</feature>
<keyword evidence="11 12" id="KW-0413">Isomerase</keyword>
<keyword evidence="7 13" id="KW-0067">ATP-binding</keyword>
<comment type="function">
    <text evidence="13">Control of topological states of DNA by transient breakage and subsequent rejoining of DNA strands. Topoisomerase II makes double-strand breaks.</text>
</comment>
<evidence type="ECO:0000256" key="4">
    <source>
        <dbReference type="ARBA" id="ARBA00011080"/>
    </source>
</evidence>
<feature type="compositionally biased region" description="Low complexity" evidence="14">
    <location>
        <begin position="1345"/>
        <end position="1354"/>
    </location>
</feature>
<dbReference type="CDD" id="cd16930">
    <property type="entry name" value="HATPase_TopII-like"/>
    <property type="match status" value="1"/>
</dbReference>
<protein>
    <recommendedName>
        <fullName evidence="13">DNA topoisomerase 2</fullName>
        <ecNumber evidence="13">5.6.2.2</ecNumber>
    </recommendedName>
</protein>
<dbReference type="FunFam" id="3.30.1360.40:FF:000003">
    <property type="entry name" value="DNA topoisomerase 2"/>
    <property type="match status" value="1"/>
</dbReference>
<evidence type="ECO:0000256" key="7">
    <source>
        <dbReference type="ARBA" id="ARBA00022840"/>
    </source>
</evidence>
<dbReference type="InterPro" id="IPR001154">
    <property type="entry name" value="TopoII_euk"/>
</dbReference>
<dbReference type="Gene3D" id="3.30.1490.30">
    <property type="match status" value="1"/>
</dbReference>
<dbReference type="Pfam" id="PF00204">
    <property type="entry name" value="DNA_gyraseB"/>
    <property type="match status" value="1"/>
</dbReference>
<dbReference type="SMART" id="SM00433">
    <property type="entry name" value="TOP2c"/>
    <property type="match status" value="1"/>
</dbReference>
<dbReference type="PROSITE" id="PS52040">
    <property type="entry name" value="TOPO_IIA"/>
    <property type="match status" value="1"/>
</dbReference>
<dbReference type="FunFam" id="3.30.230.10:FF:000008">
    <property type="entry name" value="DNA topoisomerase 2"/>
    <property type="match status" value="1"/>
</dbReference>
<evidence type="ECO:0000259" key="16">
    <source>
        <dbReference type="PROSITE" id="PS52040"/>
    </source>
</evidence>
<dbReference type="PROSITE" id="PS00177">
    <property type="entry name" value="TOPOISOMERASE_II"/>
    <property type="match status" value="1"/>
</dbReference>
<dbReference type="InterPro" id="IPR036890">
    <property type="entry name" value="HATPase_C_sf"/>
</dbReference>
<dbReference type="Pfam" id="PF00521">
    <property type="entry name" value="DNA_topoisoIV"/>
    <property type="match status" value="1"/>
</dbReference>
<name>A0A6A2YUW5_HIBSY</name>
<dbReference type="FunFam" id="3.90.199.10:FF:000002">
    <property type="entry name" value="DNA topoisomerase 2"/>
    <property type="match status" value="1"/>
</dbReference>
<dbReference type="PROSITE" id="PS50880">
    <property type="entry name" value="TOPRIM"/>
    <property type="match status" value="1"/>
</dbReference>
<accession>A0A6A2YUW5</accession>
<evidence type="ECO:0000256" key="14">
    <source>
        <dbReference type="SAM" id="MobiDB-lite"/>
    </source>
</evidence>
<dbReference type="CDD" id="cd00187">
    <property type="entry name" value="TOP4c"/>
    <property type="match status" value="1"/>
</dbReference>
<evidence type="ECO:0000256" key="6">
    <source>
        <dbReference type="ARBA" id="ARBA00022741"/>
    </source>
</evidence>
<dbReference type="InterPro" id="IPR002205">
    <property type="entry name" value="Topo_IIA_dom_A"/>
</dbReference>
<dbReference type="GO" id="GO:0046872">
    <property type="term" value="F:metal ion binding"/>
    <property type="evidence" value="ECO:0007669"/>
    <property type="project" value="UniProtKB-KW"/>
</dbReference>
<dbReference type="FunFam" id="3.40.50.670:FF:000001">
    <property type="entry name" value="DNA topoisomerase 2"/>
    <property type="match status" value="2"/>
</dbReference>
<dbReference type="Pfam" id="PF02518">
    <property type="entry name" value="HATPase_c"/>
    <property type="match status" value="1"/>
</dbReference>
<dbReference type="SMART" id="SM00434">
    <property type="entry name" value="TOP4c"/>
    <property type="match status" value="1"/>
</dbReference>
<dbReference type="GO" id="GO:0003918">
    <property type="term" value="F:DNA topoisomerase type II (double strand cut, ATP-hydrolyzing) activity"/>
    <property type="evidence" value="ECO:0007669"/>
    <property type="project" value="UniProtKB-UniRule"/>
</dbReference>
<dbReference type="FunFam" id="3.30.565.10:FF:000004">
    <property type="entry name" value="DNA topoisomerase 2"/>
    <property type="match status" value="1"/>
</dbReference>
<dbReference type="SUPFAM" id="SSF55874">
    <property type="entry name" value="ATPase domain of HSP90 chaperone/DNA topoisomerase II/histidine kinase"/>
    <property type="match status" value="1"/>
</dbReference>
<evidence type="ECO:0000256" key="8">
    <source>
        <dbReference type="ARBA" id="ARBA00022842"/>
    </source>
</evidence>
<dbReference type="PANTHER" id="PTHR10169:SF38">
    <property type="entry name" value="DNA TOPOISOMERASE 2"/>
    <property type="match status" value="1"/>
</dbReference>
<evidence type="ECO:0000313" key="17">
    <source>
        <dbReference type="EMBL" id="KAE8683080.1"/>
    </source>
</evidence>
<dbReference type="InterPro" id="IPR013506">
    <property type="entry name" value="Topo_IIA_bsu_dom2"/>
</dbReference>
<evidence type="ECO:0000259" key="15">
    <source>
        <dbReference type="PROSITE" id="PS50880"/>
    </source>
</evidence>
<feature type="compositionally biased region" description="Acidic residues" evidence="14">
    <location>
        <begin position="1443"/>
        <end position="1461"/>
    </location>
</feature>
<comment type="cofactor">
    <cofactor evidence="3">
        <name>Mg(2+)</name>
        <dbReference type="ChEBI" id="CHEBI:18420"/>
    </cofactor>
</comment>
<proteinExistence type="inferred from homology"/>
<comment type="subunit">
    <text evidence="13">Homodimer.</text>
</comment>
<dbReference type="GO" id="GO:0005524">
    <property type="term" value="F:ATP binding"/>
    <property type="evidence" value="ECO:0007669"/>
    <property type="project" value="UniProtKB-UniRule"/>
</dbReference>
<dbReference type="Gene3D" id="3.30.230.10">
    <property type="match status" value="1"/>
</dbReference>
<dbReference type="InterPro" id="IPR013757">
    <property type="entry name" value="Topo_IIA_A_a_sf"/>
</dbReference>
<feature type="compositionally biased region" description="Polar residues" evidence="14">
    <location>
        <begin position="1261"/>
        <end position="1270"/>
    </location>
</feature>
<dbReference type="InterPro" id="IPR050634">
    <property type="entry name" value="DNA_Topoisomerase_II"/>
</dbReference>
<dbReference type="FunFam" id="3.30.1490.30:FF:000001">
    <property type="entry name" value="DNA topoisomerase 2"/>
    <property type="match status" value="1"/>
</dbReference>
<dbReference type="InterPro" id="IPR006171">
    <property type="entry name" value="TOPRIM_dom"/>
</dbReference>
<evidence type="ECO:0000256" key="1">
    <source>
        <dbReference type="ARBA" id="ARBA00000185"/>
    </source>
</evidence>
<dbReference type="Pfam" id="PF16898">
    <property type="entry name" value="TOPRIM_C"/>
    <property type="match status" value="1"/>
</dbReference>
<reference evidence="17" key="1">
    <citation type="submission" date="2019-09" db="EMBL/GenBank/DDBJ databases">
        <title>Draft genome information of white flower Hibiscus syriacus.</title>
        <authorList>
            <person name="Kim Y.-M."/>
        </authorList>
    </citation>
    <scope>NUCLEOTIDE SEQUENCE [LARGE SCALE GENOMIC DNA]</scope>
    <source>
        <strain evidence="17">YM2019G1</strain>
    </source>
</reference>
<dbReference type="CDD" id="cd03481">
    <property type="entry name" value="TopoIIA_Trans_ScTopoIIA"/>
    <property type="match status" value="1"/>
</dbReference>
<dbReference type="Proteomes" id="UP000436088">
    <property type="component" value="Unassembled WGS sequence"/>
</dbReference>
<comment type="catalytic activity">
    <reaction evidence="1 12 13">
        <text>ATP-dependent breakage, passage and rejoining of double-stranded DNA.</text>
        <dbReference type="EC" id="5.6.2.2"/>
    </reaction>
</comment>
<organism evidence="17 18">
    <name type="scientific">Hibiscus syriacus</name>
    <name type="common">Rose of Sharon</name>
    <dbReference type="NCBI Taxonomy" id="106335"/>
    <lineage>
        <taxon>Eukaryota</taxon>
        <taxon>Viridiplantae</taxon>
        <taxon>Streptophyta</taxon>
        <taxon>Embryophyta</taxon>
        <taxon>Tracheophyta</taxon>
        <taxon>Spermatophyta</taxon>
        <taxon>Magnoliopsida</taxon>
        <taxon>eudicotyledons</taxon>
        <taxon>Gunneridae</taxon>
        <taxon>Pentapetalae</taxon>
        <taxon>rosids</taxon>
        <taxon>malvids</taxon>
        <taxon>Malvales</taxon>
        <taxon>Malvaceae</taxon>
        <taxon>Malvoideae</taxon>
        <taxon>Hibiscus</taxon>
    </lineage>
</organism>
<dbReference type="SUPFAM" id="SSF56719">
    <property type="entry name" value="Type II DNA topoisomerase"/>
    <property type="match status" value="1"/>
</dbReference>
<keyword evidence="9 12" id="KW-0799">Topoisomerase</keyword>
<evidence type="ECO:0000256" key="5">
    <source>
        <dbReference type="ARBA" id="ARBA00022723"/>
    </source>
</evidence>
<keyword evidence="10 12" id="KW-0238">DNA-binding</keyword>
<dbReference type="InterPro" id="IPR001241">
    <property type="entry name" value="Topo_IIA"/>
</dbReference>
<dbReference type="SUPFAM" id="SSF54211">
    <property type="entry name" value="Ribosomal protein S5 domain 2-like"/>
    <property type="match status" value="1"/>
</dbReference>
<comment type="similarity">
    <text evidence="4 13">Belongs to the type II topoisomerase family.</text>
</comment>
<keyword evidence="6 13" id="KW-0547">Nucleotide-binding</keyword>
<feature type="compositionally biased region" description="Low complexity" evidence="14">
    <location>
        <begin position="1301"/>
        <end position="1310"/>
    </location>
</feature>
<feature type="compositionally biased region" description="Basic and acidic residues" evidence="14">
    <location>
        <begin position="1249"/>
        <end position="1260"/>
    </location>
</feature>
<dbReference type="Gene3D" id="3.30.1360.40">
    <property type="match status" value="1"/>
</dbReference>
<evidence type="ECO:0000256" key="13">
    <source>
        <dbReference type="RuleBase" id="RU362094"/>
    </source>
</evidence>
<feature type="compositionally biased region" description="Basic and acidic residues" evidence="14">
    <location>
        <begin position="1158"/>
        <end position="1176"/>
    </location>
</feature>
<evidence type="ECO:0000256" key="12">
    <source>
        <dbReference type="PROSITE-ProRule" id="PRU01384"/>
    </source>
</evidence>
<evidence type="ECO:0000256" key="3">
    <source>
        <dbReference type="ARBA" id="ARBA00001946"/>
    </source>
</evidence>
<dbReference type="InterPro" id="IPR031660">
    <property type="entry name" value="TOPRIM_C"/>
</dbReference>
<evidence type="ECO:0000256" key="11">
    <source>
        <dbReference type="ARBA" id="ARBA00023235"/>
    </source>
</evidence>
<dbReference type="EMBL" id="VEPZ02001272">
    <property type="protein sequence ID" value="KAE8683080.1"/>
    <property type="molecule type" value="Genomic_DNA"/>
</dbReference>
<dbReference type="PRINTS" id="PR01158">
    <property type="entry name" value="TOPISMRASEII"/>
</dbReference>
<feature type="region of interest" description="Disordered" evidence="14">
    <location>
        <begin position="1158"/>
        <end position="1354"/>
    </location>
</feature>
<dbReference type="Gene3D" id="1.10.268.10">
    <property type="entry name" value="Topoisomerase, domain 3"/>
    <property type="match status" value="1"/>
</dbReference>
<dbReference type="PANTHER" id="PTHR10169">
    <property type="entry name" value="DNA TOPOISOMERASE/GYRASE"/>
    <property type="match status" value="1"/>
</dbReference>
<dbReference type="EC" id="5.6.2.2" evidence="13"/>
<dbReference type="CDD" id="cd03365">
    <property type="entry name" value="TOPRIM_TopoIIA"/>
    <property type="match status" value="1"/>
</dbReference>
<dbReference type="PRINTS" id="PR00418">
    <property type="entry name" value="TPI2FAMILY"/>
</dbReference>
<feature type="region of interest" description="Disordered" evidence="14">
    <location>
        <begin position="1430"/>
        <end position="1461"/>
    </location>
</feature>
<dbReference type="GO" id="GO:0003677">
    <property type="term" value="F:DNA binding"/>
    <property type="evidence" value="ECO:0007669"/>
    <property type="project" value="UniProtKB-UniRule"/>
</dbReference>
<dbReference type="Gene3D" id="3.30.565.10">
    <property type="entry name" value="Histidine kinase-like ATPase, C-terminal domain"/>
    <property type="match status" value="1"/>
</dbReference>
<keyword evidence="18" id="KW-1185">Reference proteome</keyword>
<feature type="compositionally biased region" description="Basic residues" evidence="14">
    <location>
        <begin position="1225"/>
        <end position="1234"/>
    </location>
</feature>
<gene>
    <name evidence="17" type="ORF">F3Y22_tig00111215pilonHSYRG00006</name>
</gene>
<dbReference type="InterPro" id="IPR018522">
    <property type="entry name" value="TopoIIA_CS"/>
</dbReference>
<evidence type="ECO:0000313" key="18">
    <source>
        <dbReference type="Proteomes" id="UP000436088"/>
    </source>
</evidence>
<evidence type="ECO:0000256" key="10">
    <source>
        <dbReference type="ARBA" id="ARBA00023125"/>
    </source>
</evidence>
<dbReference type="InterPro" id="IPR013759">
    <property type="entry name" value="Topo_IIA_B_C"/>
</dbReference>
<dbReference type="InterPro" id="IPR014721">
    <property type="entry name" value="Ribsml_uS5_D2-typ_fold_subgr"/>
</dbReference>
<feature type="domain" description="Toprim" evidence="15">
    <location>
        <begin position="447"/>
        <end position="561"/>
    </location>
</feature>
<dbReference type="GO" id="GO:0005634">
    <property type="term" value="C:nucleus"/>
    <property type="evidence" value="ECO:0007669"/>
    <property type="project" value="TreeGrafter"/>
</dbReference>
<keyword evidence="8" id="KW-0460">Magnesium</keyword>
<dbReference type="GO" id="GO:0000712">
    <property type="term" value="P:resolution of meiotic recombination intermediates"/>
    <property type="evidence" value="ECO:0007669"/>
    <property type="project" value="TreeGrafter"/>
</dbReference>
<feature type="compositionally biased region" description="Low complexity" evidence="14">
    <location>
        <begin position="1319"/>
        <end position="1338"/>
    </location>
</feature>